<proteinExistence type="predicted"/>
<protein>
    <recommendedName>
        <fullName evidence="3">Cellobiose phosphorylase</fullName>
    </recommendedName>
</protein>
<dbReference type="AlphaFoldDB" id="A0A0S2I1Z0"/>
<dbReference type="OrthoDB" id="219241at2"/>
<evidence type="ECO:0000313" key="2">
    <source>
        <dbReference type="Proteomes" id="UP000064893"/>
    </source>
</evidence>
<evidence type="ECO:0000313" key="1">
    <source>
        <dbReference type="EMBL" id="ALO16435.1"/>
    </source>
</evidence>
<dbReference type="STRING" id="1307839.L21SP5_02815"/>
<keyword evidence="2" id="KW-1185">Reference proteome</keyword>
<dbReference type="RefSeq" id="WP_057953806.1">
    <property type="nucleotide sequence ID" value="NZ_CP013118.1"/>
</dbReference>
<dbReference type="KEGG" id="blq:L21SP5_02815"/>
<reference evidence="1 2" key="1">
    <citation type="submission" date="2015-11" db="EMBL/GenBank/DDBJ databases">
        <title>Description and complete genome sequence of a novel strain predominating in hypersaline microbial mats and representing a new family of the Bacteriodetes phylum.</title>
        <authorList>
            <person name="Spring S."/>
            <person name="Bunk B."/>
            <person name="Sproer C."/>
            <person name="Klenk H.-P."/>
        </authorList>
    </citation>
    <scope>NUCLEOTIDE SEQUENCE [LARGE SCALE GENOMIC DNA]</scope>
    <source>
        <strain evidence="1 2">L21-Spi-D4</strain>
    </source>
</reference>
<dbReference type="EMBL" id="CP013118">
    <property type="protein sequence ID" value="ALO16435.1"/>
    <property type="molecule type" value="Genomic_DNA"/>
</dbReference>
<gene>
    <name evidence="1" type="ORF">L21SP5_02815</name>
</gene>
<accession>A0A0S2I1Z0</accession>
<name>A0A0S2I1Z0_9BACT</name>
<evidence type="ECO:0008006" key="3">
    <source>
        <dbReference type="Google" id="ProtNLM"/>
    </source>
</evidence>
<sequence length="1150" mass="132222">MKNHTYLNHTPLNNRVSRSEGEYIESNNEKFYKISNYDQIRPFFISMVSHTDHWFFISSNGGLSAGRKSADLALFPYYTDDKITNNSENTGSKTILKIHTDNEVHLWEPFSCRYEGIYPITRNLYKNFAGNKIIFEETNEALSLTFLYTWQVSDKYGFIKTSEIQNLNHKQVTVEILDGIQNILPFGVGADLQNGTSNLANAYKRNELVNMVKLGIYSLSAMIIDKAEPSEALKATTVWSTGLKPNNILLSSLQLDDFRKDNKLKKETDMRAEPGAYFINSRITLNSQEYKQWHIVADVEQDHVKIYELIEQLKLDPAKIESMLIADIDKGTTMLKKLVATADGLQKTADELSVGRHFSNVLFNIMRGGVFEDQYRIEKADLIDFVHTFNQSIADKYQDFFNQFDDSLNYFVLLEKAEKSGNSDLIRIAYEYLPLTFSRRHGDPSRPWNKFSIPGKNPDGSYIKSYEGNWRDIFQNWEALGYSFPGFILSMITKFVNASTIDGYNPYHITRNGIDWEVIDPEDPWSFIGYWGDHQIIYLLKLMELAQKFQKKEFKKFLAAPYFVYANVPYRIKKYEQIVENPQSTIEFENEKENQILRREKQIGADGKLVFDQHGHLTKANLTEKILVPLLTKMSNFIPEAGIWLNTQRPEWNDANNALVGNGVSMVTLYYMRRYATFFLNLLSNDGKTSFAINKPVIAFMEGIVSVLEKHEPKLNKNINNKNRRNITDELGYLGEKYREEAYAGFYAGTKSLSASQIQSFLELALKYINHSINANKRKDGLYHAYNLVEFGTQSISIKPLYEMLEGQVAVLSSGLLKPEEALSVLDALKNSKMYRPDQYSYILYPDRDLPRFLSKNLIPAKFIDKSKLAKTMIKAGNQSIIKKDINGNFHFNGNFHNAEDLKEALHKLSKTSCKEMVEKEYEDYLAIFEQIFNHKAFTGRSGTFFGYEGLGSIYWHMVSKLLLAVQENIIWARETQTDHAIVGKMIDHYYEIRAGIGINKSPELYGAFPTDPYSHTPGHKGAQQPGMTGQVKEDILNRWSELGIKVEDAALTFEPEFLNPAEFMQEPGTFEYFDAEGAQQKTSVDRDELCFTFCQVPIIYSKSKNENITIFYSNNKKETIEGKTLNAKISEILFKRTNQISKIEVRQNF</sequence>
<dbReference type="Proteomes" id="UP000064893">
    <property type="component" value="Chromosome"/>
</dbReference>
<organism evidence="1 2">
    <name type="scientific">Salinivirga cyanobacteriivorans</name>
    <dbReference type="NCBI Taxonomy" id="1307839"/>
    <lineage>
        <taxon>Bacteria</taxon>
        <taxon>Pseudomonadati</taxon>
        <taxon>Bacteroidota</taxon>
        <taxon>Bacteroidia</taxon>
        <taxon>Bacteroidales</taxon>
        <taxon>Salinivirgaceae</taxon>
        <taxon>Salinivirga</taxon>
    </lineage>
</organism>
<dbReference type="PATRIC" id="fig|1307839.3.peg.2957"/>